<evidence type="ECO:0000256" key="10">
    <source>
        <dbReference type="ARBA" id="ARBA00029514"/>
    </source>
</evidence>
<dbReference type="InterPro" id="IPR002500">
    <property type="entry name" value="PAPS_reduct_dom"/>
</dbReference>
<dbReference type="GO" id="GO:0019344">
    <property type="term" value="P:cysteine biosynthetic process"/>
    <property type="evidence" value="ECO:0007669"/>
    <property type="project" value="InterPro"/>
</dbReference>
<dbReference type="InterPro" id="IPR014729">
    <property type="entry name" value="Rossmann-like_a/b/a_fold"/>
</dbReference>
<dbReference type="NCBIfam" id="NF002537">
    <property type="entry name" value="PRK02090.1"/>
    <property type="match status" value="1"/>
</dbReference>
<dbReference type="PANTHER" id="PTHR46482:SF9">
    <property type="entry name" value="5'-ADENYLYLSULFATE REDUCTASE 1, CHLOROPLASTIC"/>
    <property type="match status" value="1"/>
</dbReference>
<keyword evidence="6" id="KW-0411">Iron-sulfur</keyword>
<keyword evidence="4 15" id="KW-0560">Oxidoreductase</keyword>
<dbReference type="InterPro" id="IPR004511">
    <property type="entry name" value="PAPS/APS_Rdtase"/>
</dbReference>
<dbReference type="EMBL" id="KF900471">
    <property type="protein sequence ID" value="AIE96178.1"/>
    <property type="molecule type" value="Genomic_DNA"/>
</dbReference>
<dbReference type="SUPFAM" id="SSF52402">
    <property type="entry name" value="Adenine nucleotide alpha hydrolases-like"/>
    <property type="match status" value="1"/>
</dbReference>
<evidence type="ECO:0000256" key="7">
    <source>
        <dbReference type="ARBA" id="ARBA00024298"/>
    </source>
</evidence>
<gene>
    <name evidence="15" type="primary">cysH</name>
</gene>
<dbReference type="GO" id="GO:0004604">
    <property type="term" value="F:phosphoadenylyl-sulfate reductase (thioredoxin) activity"/>
    <property type="evidence" value="ECO:0007669"/>
    <property type="project" value="InterPro"/>
</dbReference>
<evidence type="ECO:0000256" key="9">
    <source>
        <dbReference type="ARBA" id="ARBA00024386"/>
    </source>
</evidence>
<dbReference type="Gene3D" id="3.40.50.620">
    <property type="entry name" value="HUPs"/>
    <property type="match status" value="1"/>
</dbReference>
<evidence type="ECO:0000256" key="11">
    <source>
        <dbReference type="ARBA" id="ARBA00030894"/>
    </source>
</evidence>
<reference evidence="15" key="1">
    <citation type="journal article" date="2014" name="Genome Biol. Evol.">
        <title>Pangenome evidence for extensive interdomain horizontal transfer affecting lineage core and shell genes in uncultured planktonic thaumarchaeota and euryarchaeota.</title>
        <authorList>
            <person name="Deschamps P."/>
            <person name="Zivanovic Y."/>
            <person name="Moreira D."/>
            <person name="Rodriguez-Valera F."/>
            <person name="Lopez-Garcia P."/>
        </authorList>
    </citation>
    <scope>NUCLEOTIDE SEQUENCE</scope>
</reference>
<keyword evidence="3" id="KW-0479">Metal-binding</keyword>
<dbReference type="GO" id="GO:0046872">
    <property type="term" value="F:metal ion binding"/>
    <property type="evidence" value="ECO:0007669"/>
    <property type="project" value="UniProtKB-KW"/>
</dbReference>
<evidence type="ECO:0000256" key="4">
    <source>
        <dbReference type="ARBA" id="ARBA00023002"/>
    </source>
</evidence>
<dbReference type="HAMAP" id="MF_00063">
    <property type="entry name" value="CysH"/>
    <property type="match status" value="1"/>
</dbReference>
<dbReference type="CDD" id="cd23945">
    <property type="entry name" value="PAPS_reductase"/>
    <property type="match status" value="1"/>
</dbReference>
<evidence type="ECO:0000256" key="12">
    <source>
        <dbReference type="ARBA" id="ARBA00032041"/>
    </source>
</evidence>
<feature type="domain" description="Phosphoadenosine phosphosulphate reductase" evidence="14">
    <location>
        <begin position="63"/>
        <end position="238"/>
    </location>
</feature>
<comment type="cofactor">
    <cofactor evidence="1">
        <name>[4Fe-4S] cluster</name>
        <dbReference type="ChEBI" id="CHEBI:49883"/>
    </cofactor>
</comment>
<comment type="function">
    <text evidence="7">Catalyzes the formation of sulfite from adenosine 5'-phosphosulfate (APS) using thioredoxin as an electron donor.</text>
</comment>
<dbReference type="InterPro" id="IPR011798">
    <property type="entry name" value="APS_reductase"/>
</dbReference>
<keyword evidence="5" id="KW-0408">Iron</keyword>
<evidence type="ECO:0000256" key="1">
    <source>
        <dbReference type="ARBA" id="ARBA00001966"/>
    </source>
</evidence>
<dbReference type="AlphaFoldDB" id="A0A075FXU5"/>
<dbReference type="GO" id="GO:0019379">
    <property type="term" value="P:sulfate assimilation, phosphoadenylyl sulfate reduction by phosphoadenylyl-sulfate reductase (thioredoxin)"/>
    <property type="evidence" value="ECO:0007669"/>
    <property type="project" value="InterPro"/>
</dbReference>
<evidence type="ECO:0000259" key="14">
    <source>
        <dbReference type="Pfam" id="PF01507"/>
    </source>
</evidence>
<dbReference type="GO" id="GO:0051536">
    <property type="term" value="F:iron-sulfur cluster binding"/>
    <property type="evidence" value="ECO:0007669"/>
    <property type="project" value="UniProtKB-KW"/>
</dbReference>
<dbReference type="Pfam" id="PF01507">
    <property type="entry name" value="PAPS_reduct"/>
    <property type="match status" value="1"/>
</dbReference>
<dbReference type="NCBIfam" id="TIGR00434">
    <property type="entry name" value="cysH"/>
    <property type="match status" value="1"/>
</dbReference>
<evidence type="ECO:0000256" key="6">
    <source>
        <dbReference type="ARBA" id="ARBA00023014"/>
    </source>
</evidence>
<comment type="pathway">
    <text evidence="8">Sulfur metabolism; hydrogen sulfide biosynthesis; sulfite from sulfate.</text>
</comment>
<dbReference type="NCBIfam" id="TIGR02055">
    <property type="entry name" value="APS_reductase"/>
    <property type="match status" value="1"/>
</dbReference>
<keyword evidence="2" id="KW-0963">Cytoplasm</keyword>
<evidence type="ECO:0000256" key="13">
    <source>
        <dbReference type="ARBA" id="ARBA00048441"/>
    </source>
</evidence>
<name>A0A075FXU5_9ARCH</name>
<dbReference type="GO" id="GO:0043866">
    <property type="term" value="F:adenylyl-sulfate reductase (thioredoxin) activity"/>
    <property type="evidence" value="ECO:0007669"/>
    <property type="project" value="UniProtKB-EC"/>
</dbReference>
<accession>A0A075FXU5</accession>
<evidence type="ECO:0000256" key="8">
    <source>
        <dbReference type="ARBA" id="ARBA00024327"/>
    </source>
</evidence>
<dbReference type="PANTHER" id="PTHR46482">
    <property type="entry name" value="5'-ADENYLYLSULFATE REDUCTASE 3, CHLOROPLASTIC"/>
    <property type="match status" value="1"/>
</dbReference>
<dbReference type="PIRSF" id="PIRSF000857">
    <property type="entry name" value="PAPS_reductase"/>
    <property type="match status" value="1"/>
</dbReference>
<evidence type="ECO:0000256" key="3">
    <source>
        <dbReference type="ARBA" id="ARBA00022723"/>
    </source>
</evidence>
<organism evidence="15">
    <name type="scientific">uncultured marine thaumarchaeote AD1000_73_G07</name>
    <dbReference type="NCBI Taxonomy" id="1455939"/>
    <lineage>
        <taxon>Archaea</taxon>
        <taxon>Nitrososphaerota</taxon>
        <taxon>environmental samples</taxon>
    </lineage>
</organism>
<comment type="catalytic activity">
    <reaction evidence="13">
        <text>[thioredoxin]-disulfide + sulfite + AMP + 2 H(+) = adenosine 5'-phosphosulfate + [thioredoxin]-dithiol</text>
        <dbReference type="Rhea" id="RHEA:21976"/>
        <dbReference type="Rhea" id="RHEA-COMP:10698"/>
        <dbReference type="Rhea" id="RHEA-COMP:10700"/>
        <dbReference type="ChEBI" id="CHEBI:15378"/>
        <dbReference type="ChEBI" id="CHEBI:17359"/>
        <dbReference type="ChEBI" id="CHEBI:29950"/>
        <dbReference type="ChEBI" id="CHEBI:50058"/>
        <dbReference type="ChEBI" id="CHEBI:58243"/>
        <dbReference type="ChEBI" id="CHEBI:456215"/>
        <dbReference type="EC" id="1.8.4.10"/>
    </reaction>
</comment>
<evidence type="ECO:0000256" key="5">
    <source>
        <dbReference type="ARBA" id="ARBA00023004"/>
    </source>
</evidence>
<sequence length="268" mass="31068">MQYHYLFVILELSLIGISNDYKTNQKMIFMSKFTTEQISELNDKLKTPEEVLQWGLENIHPKLALASSFGAEDVCVIHMLSKINPEARVFSLDTGRINQETYDVMDEIRKKYNTKIEITFPDATEVIEMVQTHGMNLFYESAENRKLCCGVRKVHPLNKMLSTLDGWITGLRSDQTQNRQSSAKIEIDEQHDSMVKLNPILDWSWEQTMGYIKENDIPYNKLIDQGFPSIGCEPCTRAIKPGEDLRAGRWWWENQSDKECGLHMDHSK</sequence>
<evidence type="ECO:0000256" key="2">
    <source>
        <dbReference type="ARBA" id="ARBA00022490"/>
    </source>
</evidence>
<proteinExistence type="inferred from homology"/>
<evidence type="ECO:0000313" key="15">
    <source>
        <dbReference type="EMBL" id="AIE96178.1"/>
    </source>
</evidence>
<dbReference type="EC" id="1.8.4.10" evidence="9"/>
<protein>
    <recommendedName>
        <fullName evidence="10">Adenosine 5'-phosphosulfate reductase</fullName>
        <ecNumber evidence="9">1.8.4.10</ecNumber>
    </recommendedName>
    <alternativeName>
        <fullName evidence="12">5'-adenylylsulfate reductase</fullName>
    </alternativeName>
    <alternativeName>
        <fullName evidence="11">Thioredoxin-dependent 5'-adenylylsulfate reductase</fullName>
    </alternativeName>
</protein>